<dbReference type="EMBL" id="LR134182">
    <property type="protein sequence ID" value="VEB43374.1"/>
    <property type="molecule type" value="Genomic_DNA"/>
</dbReference>
<evidence type="ECO:0000259" key="1">
    <source>
        <dbReference type="Pfam" id="PF24390"/>
    </source>
</evidence>
<gene>
    <name evidence="2" type="ORF">NCTC9695_03832</name>
</gene>
<dbReference type="AlphaFoldDB" id="A0A3S4HN89"/>
<proteinExistence type="predicted"/>
<dbReference type="Proteomes" id="UP000275777">
    <property type="component" value="Chromosome"/>
</dbReference>
<evidence type="ECO:0000313" key="2">
    <source>
        <dbReference type="EMBL" id="VEB43374.1"/>
    </source>
</evidence>
<organism evidence="2 3">
    <name type="scientific">Chromobacterium violaceum</name>
    <dbReference type="NCBI Taxonomy" id="536"/>
    <lineage>
        <taxon>Bacteria</taxon>
        <taxon>Pseudomonadati</taxon>
        <taxon>Pseudomonadota</taxon>
        <taxon>Betaproteobacteria</taxon>
        <taxon>Neisseriales</taxon>
        <taxon>Chromobacteriaceae</taxon>
        <taxon>Chromobacterium</taxon>
    </lineage>
</organism>
<reference evidence="2 3" key="1">
    <citation type="submission" date="2018-12" db="EMBL/GenBank/DDBJ databases">
        <authorList>
            <consortium name="Pathogen Informatics"/>
        </authorList>
    </citation>
    <scope>NUCLEOTIDE SEQUENCE [LARGE SCALE GENOMIC DNA]</scope>
    <source>
        <strain evidence="2 3">NCTC9695</strain>
    </source>
</reference>
<protein>
    <recommendedName>
        <fullName evidence="1">PRTase-CE domain-containing protein</fullName>
    </recommendedName>
</protein>
<sequence length="280" mass="32425">MTKSFLEKGYVSRNKLIYSIENIVRSEKICGRDLSRFWSQVSILNVQQDGNSQVELADLLAFYVKKHTNINLPVNEFEKGILFYIDDFMFTGGRLRSDLSGLNEMLERKKTVIVLYMSVCSSAAWQYNSKWKGQWGNLDIVKAKRVMPALENRLSEKNFSDKFWMHSDSMSSGKLSNYIENFQRFNPSTLRNLHCGTKFFPNAVERFNSEIALCEAGIDIIERHGTVKPSLKPMGYDGYDGFGFGGTMLSYRNCPNNLPLAYWWSLGEWLPLFERKVYER</sequence>
<dbReference type="InterPro" id="IPR056920">
    <property type="entry name" value="PRTase-CE"/>
</dbReference>
<feature type="domain" description="PRTase-CE" evidence="1">
    <location>
        <begin position="9"/>
        <end position="275"/>
    </location>
</feature>
<dbReference type="Pfam" id="PF24390">
    <property type="entry name" value="PRTase-CE"/>
    <property type="match status" value="1"/>
</dbReference>
<accession>A0A3S4HN89</accession>
<evidence type="ECO:0000313" key="3">
    <source>
        <dbReference type="Proteomes" id="UP000275777"/>
    </source>
</evidence>
<name>A0A3S4HN89_CHRVL</name>